<proteinExistence type="predicted"/>
<sequence>MHKIKLVPDKPFYNNCDITVFDVTEGREKKRCKITVEYAQVDVKQLQEEGRDYEGAVKYYEEWIYAVVRHYIADDWECSGGLEEIMDIVKEHIQPYFQEA</sequence>
<evidence type="ECO:0000313" key="2">
    <source>
        <dbReference type="Proteomes" id="UP000602647"/>
    </source>
</evidence>
<organism evidence="1 2">
    <name type="scientific">Zhenpiania hominis</name>
    <dbReference type="NCBI Taxonomy" id="2763644"/>
    <lineage>
        <taxon>Bacteria</taxon>
        <taxon>Bacillati</taxon>
        <taxon>Bacillota</taxon>
        <taxon>Clostridia</taxon>
        <taxon>Peptostreptococcales</taxon>
        <taxon>Anaerovoracaceae</taxon>
        <taxon>Zhenpiania</taxon>
    </lineage>
</organism>
<comment type="caution">
    <text evidence="1">The sequence shown here is derived from an EMBL/GenBank/DDBJ whole genome shotgun (WGS) entry which is preliminary data.</text>
</comment>
<dbReference type="RefSeq" id="WP_187301890.1">
    <property type="nucleotide sequence ID" value="NZ_CBCTON010000002.1"/>
</dbReference>
<reference evidence="1" key="1">
    <citation type="submission" date="2020-08" db="EMBL/GenBank/DDBJ databases">
        <title>Genome public.</title>
        <authorList>
            <person name="Liu C."/>
            <person name="Sun Q."/>
        </authorList>
    </citation>
    <scope>NUCLEOTIDE SEQUENCE</scope>
    <source>
        <strain evidence="1">BX12</strain>
    </source>
</reference>
<gene>
    <name evidence="1" type="ORF">H9L42_02720</name>
</gene>
<dbReference type="Proteomes" id="UP000602647">
    <property type="component" value="Unassembled WGS sequence"/>
</dbReference>
<dbReference type="EMBL" id="JACRYT010000001">
    <property type="protein sequence ID" value="MBC6678738.1"/>
    <property type="molecule type" value="Genomic_DNA"/>
</dbReference>
<protein>
    <submittedName>
        <fullName evidence="1">Uncharacterized protein</fullName>
    </submittedName>
</protein>
<dbReference type="AlphaFoldDB" id="A0A923NGT5"/>
<name>A0A923NGT5_9FIRM</name>
<evidence type="ECO:0000313" key="1">
    <source>
        <dbReference type="EMBL" id="MBC6678738.1"/>
    </source>
</evidence>
<accession>A0A923NGT5</accession>
<keyword evidence="2" id="KW-1185">Reference proteome</keyword>